<evidence type="ECO:0000256" key="1">
    <source>
        <dbReference type="SAM" id="MobiDB-lite"/>
    </source>
</evidence>
<dbReference type="OrthoDB" id="2689555at2759"/>
<protein>
    <submittedName>
        <fullName evidence="2">Uncharacterized protein</fullName>
    </submittedName>
</protein>
<feature type="compositionally biased region" description="Polar residues" evidence="1">
    <location>
        <begin position="1"/>
        <end position="21"/>
    </location>
</feature>
<dbReference type="Proteomes" id="UP000183567">
    <property type="component" value="Unassembled WGS sequence"/>
</dbReference>
<evidence type="ECO:0000313" key="3">
    <source>
        <dbReference type="Proteomes" id="UP000183567"/>
    </source>
</evidence>
<reference evidence="2 3" key="1">
    <citation type="submission" date="2016-03" db="EMBL/GenBank/DDBJ databases">
        <title>Comparative genomics of the ectomycorrhizal sister species Rhizopogon vinicolor and Rhizopogon vesiculosus (Basidiomycota: Boletales) reveals a divergence of the mating type B locus.</title>
        <authorList>
            <person name="Mujic A.B."/>
            <person name="Kuo A."/>
            <person name="Tritt A."/>
            <person name="Lipzen A."/>
            <person name="Chen C."/>
            <person name="Johnson J."/>
            <person name="Sharma A."/>
            <person name="Barry K."/>
            <person name="Grigoriev I.V."/>
            <person name="Spatafora J.W."/>
        </authorList>
    </citation>
    <scope>NUCLEOTIDE SEQUENCE [LARGE SCALE GENOMIC DNA]</scope>
    <source>
        <strain evidence="2 3">AM-OR11-056</strain>
    </source>
</reference>
<keyword evidence="3" id="KW-1185">Reference proteome</keyword>
<accession>A0A1J8PH09</accession>
<dbReference type="EMBL" id="LVVM01006350">
    <property type="protein sequence ID" value="OJA08269.1"/>
    <property type="molecule type" value="Genomic_DNA"/>
</dbReference>
<feature type="region of interest" description="Disordered" evidence="1">
    <location>
        <begin position="1"/>
        <end position="88"/>
    </location>
</feature>
<proteinExistence type="predicted"/>
<feature type="compositionally biased region" description="Low complexity" evidence="1">
    <location>
        <begin position="27"/>
        <end position="64"/>
    </location>
</feature>
<gene>
    <name evidence="2" type="ORF">AZE42_03789</name>
</gene>
<dbReference type="STRING" id="180088.A0A1J8PH09"/>
<dbReference type="AlphaFoldDB" id="A0A1J8PH09"/>
<comment type="caution">
    <text evidence="2">The sequence shown here is derived from an EMBL/GenBank/DDBJ whole genome shotgun (WGS) entry which is preliminary data.</text>
</comment>
<sequence>MQPQVIHQGNPMVSEQESLHSMRSHLSPYSARSSSGSAPASSGHAFNLSGSNSSRPSANSAHSRVATASSGSLNSHRRQGPISPSVSAFGHADPMQYMSCATEEYEGQNAKPGSRTSILSSMPSFTSRSVLSQPTIRSVCATIVTSDDTEVTRTTITMCFEDTTSAAVPWFQESMRAEICVLV</sequence>
<evidence type="ECO:0000313" key="2">
    <source>
        <dbReference type="EMBL" id="OJA08269.1"/>
    </source>
</evidence>
<organism evidence="2 3">
    <name type="scientific">Rhizopogon vesiculosus</name>
    <dbReference type="NCBI Taxonomy" id="180088"/>
    <lineage>
        <taxon>Eukaryota</taxon>
        <taxon>Fungi</taxon>
        <taxon>Dikarya</taxon>
        <taxon>Basidiomycota</taxon>
        <taxon>Agaricomycotina</taxon>
        <taxon>Agaricomycetes</taxon>
        <taxon>Agaricomycetidae</taxon>
        <taxon>Boletales</taxon>
        <taxon>Suillineae</taxon>
        <taxon>Rhizopogonaceae</taxon>
        <taxon>Rhizopogon</taxon>
    </lineage>
</organism>
<name>A0A1J8PH09_9AGAM</name>